<evidence type="ECO:0000256" key="1">
    <source>
        <dbReference type="SAM" id="MobiDB-lite"/>
    </source>
</evidence>
<evidence type="ECO:0000313" key="2">
    <source>
        <dbReference type="EMBL" id="KAK3214479.1"/>
    </source>
</evidence>
<feature type="compositionally biased region" description="Polar residues" evidence="1">
    <location>
        <begin position="244"/>
        <end position="256"/>
    </location>
</feature>
<dbReference type="EMBL" id="WVTA01000003">
    <property type="protein sequence ID" value="KAK3214479.1"/>
    <property type="molecule type" value="Genomic_DNA"/>
</dbReference>
<proteinExistence type="predicted"/>
<feature type="region of interest" description="Disordered" evidence="1">
    <location>
        <begin position="237"/>
        <end position="256"/>
    </location>
</feature>
<comment type="caution">
    <text evidence="2">The sequence shown here is derived from an EMBL/GenBank/DDBJ whole genome shotgun (WGS) entry which is preliminary data.</text>
</comment>
<sequence length="256" mass="27615">MYALQGSTNGFCGSEPNTEAQYMDGSVAYRARALFRAIETPPDTRPDAQRMRAVTMDGFERGGGEGKVEARGEPVCGLSSDAVRVQVVRAPGGCVSDGECMWSTLRYSVYVKAGGTSLCTCLPPAYLHTHPFLPDEFLVHVENVVHLPRRRTPLAPCSRPHIYPSSKDGGEILVGTRTGIEFPFLDLLSDNTTSFKWAPSLLITHTHSIALRGALDYGTHTTPASFDPPAMPIALFPLPPTAPPSSTQNPSLAPNF</sequence>
<name>A0AAN6RLA9_9PLEO</name>
<accession>A0AAN6RLA9</accession>
<protein>
    <submittedName>
        <fullName evidence="2">Uncharacterized protein</fullName>
    </submittedName>
</protein>
<keyword evidence="3" id="KW-1185">Reference proteome</keyword>
<evidence type="ECO:0000313" key="3">
    <source>
        <dbReference type="Proteomes" id="UP001280581"/>
    </source>
</evidence>
<dbReference type="AlphaFoldDB" id="A0AAN6RLA9"/>
<organism evidence="2 3">
    <name type="scientific">Pseudopithomyces chartarum</name>
    <dbReference type="NCBI Taxonomy" id="1892770"/>
    <lineage>
        <taxon>Eukaryota</taxon>
        <taxon>Fungi</taxon>
        <taxon>Dikarya</taxon>
        <taxon>Ascomycota</taxon>
        <taxon>Pezizomycotina</taxon>
        <taxon>Dothideomycetes</taxon>
        <taxon>Pleosporomycetidae</taxon>
        <taxon>Pleosporales</taxon>
        <taxon>Massarineae</taxon>
        <taxon>Didymosphaeriaceae</taxon>
        <taxon>Pseudopithomyces</taxon>
    </lineage>
</organism>
<dbReference type="Proteomes" id="UP001280581">
    <property type="component" value="Unassembled WGS sequence"/>
</dbReference>
<reference evidence="2 3" key="1">
    <citation type="submission" date="2021-02" db="EMBL/GenBank/DDBJ databases">
        <title>Genome assembly of Pseudopithomyces chartarum.</title>
        <authorList>
            <person name="Jauregui R."/>
            <person name="Singh J."/>
            <person name="Voisey C."/>
        </authorList>
    </citation>
    <scope>NUCLEOTIDE SEQUENCE [LARGE SCALE GENOMIC DNA]</scope>
    <source>
        <strain evidence="2 3">AGR01</strain>
    </source>
</reference>
<gene>
    <name evidence="2" type="ORF">GRF29_19g296932</name>
</gene>